<dbReference type="PANTHER" id="PTHR47782">
    <property type="entry name" value="ZN(II)2CYS6 TRANSCRIPTION FACTOR (EUROFUNG)-RELATED"/>
    <property type="match status" value="1"/>
</dbReference>
<evidence type="ECO:0000256" key="1">
    <source>
        <dbReference type="ARBA" id="ARBA00004123"/>
    </source>
</evidence>
<dbReference type="Gene3D" id="4.10.240.10">
    <property type="entry name" value="Zn(2)-C6 fungal-type DNA-binding domain"/>
    <property type="match status" value="1"/>
</dbReference>
<comment type="caution">
    <text evidence="9">The sequence shown here is derived from an EMBL/GenBank/DDBJ whole genome shotgun (WGS) entry which is preliminary data.</text>
</comment>
<evidence type="ECO:0000256" key="2">
    <source>
        <dbReference type="ARBA" id="ARBA00022723"/>
    </source>
</evidence>
<evidence type="ECO:0000256" key="5">
    <source>
        <dbReference type="ARBA" id="ARBA00023125"/>
    </source>
</evidence>
<dbReference type="GO" id="GO:0008270">
    <property type="term" value="F:zinc ion binding"/>
    <property type="evidence" value="ECO:0007669"/>
    <property type="project" value="InterPro"/>
</dbReference>
<keyword evidence="3" id="KW-0862">Zinc</keyword>
<keyword evidence="6" id="KW-0804">Transcription</keyword>
<gene>
    <name evidence="9" type="ORF">T310_5366</name>
</gene>
<evidence type="ECO:0000313" key="9">
    <source>
        <dbReference type="EMBL" id="KKA20590.1"/>
    </source>
</evidence>
<evidence type="ECO:0000256" key="6">
    <source>
        <dbReference type="ARBA" id="ARBA00023163"/>
    </source>
</evidence>
<protein>
    <submittedName>
        <fullName evidence="9">Uncharacterized protein</fullName>
    </submittedName>
</protein>
<feature type="region of interest" description="Disordered" evidence="8">
    <location>
        <begin position="617"/>
        <end position="651"/>
    </location>
</feature>
<evidence type="ECO:0000256" key="7">
    <source>
        <dbReference type="ARBA" id="ARBA00023242"/>
    </source>
</evidence>
<feature type="region of interest" description="Disordered" evidence="8">
    <location>
        <begin position="187"/>
        <end position="212"/>
    </location>
</feature>
<dbReference type="OrthoDB" id="9970124at2759"/>
<dbReference type="Proteomes" id="UP000053958">
    <property type="component" value="Unassembled WGS sequence"/>
</dbReference>
<keyword evidence="2" id="KW-0479">Metal-binding</keyword>
<dbReference type="GeneID" id="25317711"/>
<dbReference type="InterPro" id="IPR001138">
    <property type="entry name" value="Zn2Cys6_DnaBD"/>
</dbReference>
<feature type="region of interest" description="Disordered" evidence="8">
    <location>
        <begin position="330"/>
        <end position="381"/>
    </location>
</feature>
<proteinExistence type="predicted"/>
<evidence type="ECO:0000256" key="4">
    <source>
        <dbReference type="ARBA" id="ARBA00023015"/>
    </source>
</evidence>
<dbReference type="AlphaFoldDB" id="A0A0F4YR59"/>
<comment type="subcellular location">
    <subcellularLocation>
        <location evidence="1">Nucleus</location>
    </subcellularLocation>
</comment>
<dbReference type="GO" id="GO:0045944">
    <property type="term" value="P:positive regulation of transcription by RNA polymerase II"/>
    <property type="evidence" value="ECO:0007669"/>
    <property type="project" value="TreeGrafter"/>
</dbReference>
<dbReference type="RefSeq" id="XP_013327202.1">
    <property type="nucleotide sequence ID" value="XM_013471748.1"/>
</dbReference>
<feature type="compositionally biased region" description="Low complexity" evidence="8">
    <location>
        <begin position="201"/>
        <end position="212"/>
    </location>
</feature>
<dbReference type="STRING" id="1408163.A0A0F4YR59"/>
<accession>A0A0F4YR59</accession>
<keyword evidence="10" id="KW-1185">Reference proteome</keyword>
<dbReference type="GO" id="GO:0000981">
    <property type="term" value="F:DNA-binding transcription factor activity, RNA polymerase II-specific"/>
    <property type="evidence" value="ECO:0007669"/>
    <property type="project" value="InterPro"/>
</dbReference>
<sequence>MRPDRLPDGSPSALVRLHDGVPIEQRVQPAQAWPHRMHALQEPQAESKLSCDDEYPVCSNCRKARAECDKASLGRDGYSSGYTRALEERIAYLEGKLAQFESRAADDPVTTANASSVVHPIAAVSQPQNASPGLAGTGSNALGEIVGFLTLGSLETPAYVGSSSGLSLAVNLGEMVRTTVLNKAIPTSTDGTAASSRQKASNNGGDSSNGSQSIKLDELLANRADPPNDEMGSRILNAYLNRLHTRYPFLDRAELWRLHEDRWRLARTKPEDLSQAERFGIFKLYLVYAIAATMIQLSEKYTYIAPEVLYDGSSARVCCMRNKISPKCRGDDAAGHLSSSLGDEPRLVVHDRPGNADVHRPGSAPQGQHRSPGSVHGPAPPTAVLDRLLSRTGHLAVVGTAVHHSELTTASNKSHDAFPGCGPLPTAADRLQDPALDLPCRPPAAHAAAEDGQTVPRAGGVESVGAATIPRLRAGLSDAALQPVGATAHPALPAVAARHGPVLPHLPPGSGRHLPDAQEAAPDAGVRAFVPGGADGLRAGITLLYALWTNTEKVWSVRMSNDIRACSTVLFVMSERAAWVKKYRDAFELLVNAAMEKLQGNEAATTSGMAGMMAAQSVNQEGPRPAPAGPGMAAPSTSAETGAGDPFQSQSQSQSQFQFQFDIGDDAMRMAMELAPWIDQDEAGSPLWMPDFDTLQNLIRIYVVIIDTVQEKVFWHGSNSLRCWPLNKSGPVAQSFSRFRYGARGHAARNAVQLFPTEPSGKFIIHEDDEVCASGLDCEPLTFDYLVLYARIISLNQAREIGLEEGYVGGNVTGRVLIVHAEPSAASSERRACSVGVWKLISSRSTAQSSTAQRSSGHEHYPPTQTRFECALRGPEPAVTWLVRPISSSASTTFILSPPKVNNGVPFCEPCPAPLRDLHGVLGYEGPDFLLPKLDDTFLWANLARGARCGRHAQTIPMDGSMVDQMNTGPISQVTSMALVNSERKDNTSREAIGESLACYAQTSRPAYEELQRKGALSAADALGFVASWLQWVGYEHTRAKMIVQSSAIRPLRWMILAMNRRITAIVARPSRTATAALFSDTRLSARSTPAGGGPKTATMRGSIAIAIRVEIRRRK</sequence>
<dbReference type="InterPro" id="IPR052202">
    <property type="entry name" value="Yeast_MetPath_Reg"/>
</dbReference>
<keyword evidence="5" id="KW-0238">DNA-binding</keyword>
<organism evidence="9 10">
    <name type="scientific">Rasamsonia emersonii (strain ATCC 16479 / CBS 393.64 / IMI 116815)</name>
    <dbReference type="NCBI Taxonomy" id="1408163"/>
    <lineage>
        <taxon>Eukaryota</taxon>
        <taxon>Fungi</taxon>
        <taxon>Dikarya</taxon>
        <taxon>Ascomycota</taxon>
        <taxon>Pezizomycotina</taxon>
        <taxon>Eurotiomycetes</taxon>
        <taxon>Eurotiomycetidae</taxon>
        <taxon>Eurotiales</taxon>
        <taxon>Trichocomaceae</taxon>
        <taxon>Rasamsonia</taxon>
    </lineage>
</organism>
<feature type="compositionally biased region" description="Basic and acidic residues" evidence="8">
    <location>
        <begin position="343"/>
        <end position="360"/>
    </location>
</feature>
<dbReference type="GO" id="GO:0005634">
    <property type="term" value="C:nucleus"/>
    <property type="evidence" value="ECO:0007669"/>
    <property type="project" value="UniProtKB-SubCell"/>
</dbReference>
<dbReference type="EMBL" id="LASV01000245">
    <property type="protein sequence ID" value="KKA20590.1"/>
    <property type="molecule type" value="Genomic_DNA"/>
</dbReference>
<evidence type="ECO:0000256" key="3">
    <source>
        <dbReference type="ARBA" id="ARBA00022833"/>
    </source>
</evidence>
<dbReference type="CDD" id="cd12148">
    <property type="entry name" value="fungal_TF_MHR"/>
    <property type="match status" value="1"/>
</dbReference>
<keyword evidence="4" id="KW-0805">Transcription regulation</keyword>
<dbReference type="GO" id="GO:0043565">
    <property type="term" value="F:sequence-specific DNA binding"/>
    <property type="evidence" value="ECO:0007669"/>
    <property type="project" value="TreeGrafter"/>
</dbReference>
<evidence type="ECO:0000313" key="10">
    <source>
        <dbReference type="Proteomes" id="UP000053958"/>
    </source>
</evidence>
<name>A0A0F4YR59_RASE3</name>
<dbReference type="InterPro" id="IPR036864">
    <property type="entry name" value="Zn2-C6_fun-type_DNA-bd_sf"/>
</dbReference>
<dbReference type="PANTHER" id="PTHR47782:SF12">
    <property type="entry name" value="ZN(II)2CYS6 TRANSCRIPTION FACTOR (EUROFUNG)"/>
    <property type="match status" value="1"/>
</dbReference>
<keyword evidence="7" id="KW-0539">Nucleus</keyword>
<evidence type="ECO:0000256" key="8">
    <source>
        <dbReference type="SAM" id="MobiDB-lite"/>
    </source>
</evidence>
<reference evidence="9 10" key="1">
    <citation type="submission" date="2015-04" db="EMBL/GenBank/DDBJ databases">
        <authorList>
            <person name="Heijne W.H."/>
            <person name="Fedorova N.D."/>
            <person name="Nierman W.C."/>
            <person name="Vollebregt A.W."/>
            <person name="Zhao Z."/>
            <person name="Wu L."/>
            <person name="Kumar M."/>
            <person name="Stam H."/>
            <person name="van den Berg M.A."/>
            <person name="Pel H.J."/>
        </authorList>
    </citation>
    <scope>NUCLEOTIDE SEQUENCE [LARGE SCALE GENOMIC DNA]</scope>
    <source>
        <strain evidence="9 10">CBS 393.64</strain>
    </source>
</reference>
<feature type="compositionally biased region" description="Polar residues" evidence="8">
    <location>
        <begin position="187"/>
        <end position="200"/>
    </location>
</feature>
<dbReference type="CDD" id="cd00067">
    <property type="entry name" value="GAL4"/>
    <property type="match status" value="1"/>
</dbReference>